<dbReference type="FunFam" id="1.20.1560.10:FF:000011">
    <property type="entry name" value="Multidrug ABC transporter ATP-binding protein"/>
    <property type="match status" value="1"/>
</dbReference>
<name>A0A9D1ZTX8_9MICC</name>
<dbReference type="SUPFAM" id="SSF52540">
    <property type="entry name" value="P-loop containing nucleoside triphosphate hydrolases"/>
    <property type="match status" value="1"/>
</dbReference>
<evidence type="ECO:0000256" key="7">
    <source>
        <dbReference type="ARBA" id="ARBA00022989"/>
    </source>
</evidence>
<feature type="transmembrane region" description="Helical" evidence="10">
    <location>
        <begin position="223"/>
        <end position="242"/>
    </location>
</feature>
<dbReference type="Proteomes" id="UP000824134">
    <property type="component" value="Unassembled WGS sequence"/>
</dbReference>
<reference evidence="13" key="2">
    <citation type="submission" date="2021-04" db="EMBL/GenBank/DDBJ databases">
        <authorList>
            <person name="Gilroy R."/>
        </authorList>
    </citation>
    <scope>NUCLEOTIDE SEQUENCE</scope>
    <source>
        <strain evidence="13">ChiHjej12B11-9195</strain>
    </source>
</reference>
<evidence type="ECO:0000256" key="10">
    <source>
        <dbReference type="SAM" id="Phobius"/>
    </source>
</evidence>
<evidence type="ECO:0000256" key="4">
    <source>
        <dbReference type="ARBA" id="ARBA00022692"/>
    </source>
</evidence>
<feature type="compositionally biased region" description="Basic and acidic residues" evidence="9">
    <location>
        <begin position="13"/>
        <end position="36"/>
    </location>
</feature>
<evidence type="ECO:0000256" key="5">
    <source>
        <dbReference type="ARBA" id="ARBA00022741"/>
    </source>
</evidence>
<dbReference type="PANTHER" id="PTHR43394">
    <property type="entry name" value="ATP-DEPENDENT PERMEASE MDL1, MITOCHONDRIAL"/>
    <property type="match status" value="1"/>
</dbReference>
<dbReference type="InterPro" id="IPR036640">
    <property type="entry name" value="ABC1_TM_sf"/>
</dbReference>
<protein>
    <submittedName>
        <fullName evidence="13">ABC transporter ATP-binding protein/permease</fullName>
    </submittedName>
</protein>
<evidence type="ECO:0000256" key="2">
    <source>
        <dbReference type="ARBA" id="ARBA00022448"/>
    </source>
</evidence>
<dbReference type="Pfam" id="PF00005">
    <property type="entry name" value="ABC_tran"/>
    <property type="match status" value="1"/>
</dbReference>
<feature type="transmembrane region" description="Helical" evidence="10">
    <location>
        <begin position="119"/>
        <end position="139"/>
    </location>
</feature>
<dbReference type="SMART" id="SM00382">
    <property type="entry name" value="AAA"/>
    <property type="match status" value="1"/>
</dbReference>
<evidence type="ECO:0000259" key="12">
    <source>
        <dbReference type="PROSITE" id="PS50929"/>
    </source>
</evidence>
<dbReference type="GO" id="GO:0015421">
    <property type="term" value="F:ABC-type oligopeptide transporter activity"/>
    <property type="evidence" value="ECO:0007669"/>
    <property type="project" value="TreeGrafter"/>
</dbReference>
<evidence type="ECO:0000256" key="1">
    <source>
        <dbReference type="ARBA" id="ARBA00004651"/>
    </source>
</evidence>
<keyword evidence="8 10" id="KW-0472">Membrane</keyword>
<dbReference type="Pfam" id="PF00664">
    <property type="entry name" value="ABC_membrane"/>
    <property type="match status" value="1"/>
</dbReference>
<feature type="transmembrane region" description="Helical" evidence="10">
    <location>
        <begin position="295"/>
        <end position="312"/>
    </location>
</feature>
<dbReference type="GO" id="GO:0016887">
    <property type="term" value="F:ATP hydrolysis activity"/>
    <property type="evidence" value="ECO:0007669"/>
    <property type="project" value="InterPro"/>
</dbReference>
<dbReference type="FunFam" id="3.40.50.300:FF:000218">
    <property type="entry name" value="Multidrug ABC transporter ATP-binding protein"/>
    <property type="match status" value="1"/>
</dbReference>
<evidence type="ECO:0000313" key="13">
    <source>
        <dbReference type="EMBL" id="HIY95725.1"/>
    </source>
</evidence>
<evidence type="ECO:0000256" key="8">
    <source>
        <dbReference type="ARBA" id="ARBA00023136"/>
    </source>
</evidence>
<dbReference type="Gene3D" id="3.40.50.300">
    <property type="entry name" value="P-loop containing nucleotide triphosphate hydrolases"/>
    <property type="match status" value="1"/>
</dbReference>
<dbReference type="GO" id="GO:0005886">
    <property type="term" value="C:plasma membrane"/>
    <property type="evidence" value="ECO:0007669"/>
    <property type="project" value="UniProtKB-SubCell"/>
</dbReference>
<dbReference type="InterPro" id="IPR003593">
    <property type="entry name" value="AAA+_ATPase"/>
</dbReference>
<dbReference type="PROSITE" id="PS50929">
    <property type="entry name" value="ABC_TM1F"/>
    <property type="match status" value="1"/>
</dbReference>
<keyword evidence="7 10" id="KW-1133">Transmembrane helix</keyword>
<feature type="transmembrane region" description="Helical" evidence="10">
    <location>
        <begin position="74"/>
        <end position="99"/>
    </location>
</feature>
<evidence type="ECO:0000313" key="14">
    <source>
        <dbReference type="Proteomes" id="UP000824134"/>
    </source>
</evidence>
<dbReference type="CDD" id="cd18547">
    <property type="entry name" value="ABC_6TM_Tm288_like"/>
    <property type="match status" value="1"/>
</dbReference>
<feature type="transmembrane region" description="Helical" evidence="10">
    <location>
        <begin position="198"/>
        <end position="217"/>
    </location>
</feature>
<organism evidence="13 14">
    <name type="scientific">Candidatus Rothia avicola</name>
    <dbReference type="NCBI Taxonomy" id="2840478"/>
    <lineage>
        <taxon>Bacteria</taxon>
        <taxon>Bacillati</taxon>
        <taxon>Actinomycetota</taxon>
        <taxon>Actinomycetes</taxon>
        <taxon>Micrococcales</taxon>
        <taxon>Micrococcaceae</taxon>
        <taxon>Rothia</taxon>
    </lineage>
</organism>
<dbReference type="PANTHER" id="PTHR43394:SF1">
    <property type="entry name" value="ATP-BINDING CASSETTE SUB-FAMILY B MEMBER 10, MITOCHONDRIAL"/>
    <property type="match status" value="1"/>
</dbReference>
<dbReference type="InterPro" id="IPR017871">
    <property type="entry name" value="ABC_transporter-like_CS"/>
</dbReference>
<proteinExistence type="predicted"/>
<evidence type="ECO:0000256" key="3">
    <source>
        <dbReference type="ARBA" id="ARBA00022475"/>
    </source>
</evidence>
<keyword evidence="5" id="KW-0547">Nucleotide-binding</keyword>
<comment type="caution">
    <text evidence="13">The sequence shown here is derived from an EMBL/GenBank/DDBJ whole genome shotgun (WGS) entry which is preliminary data.</text>
</comment>
<dbReference type="InterPro" id="IPR039421">
    <property type="entry name" value="Type_1_exporter"/>
</dbReference>
<keyword evidence="4 10" id="KW-0812">Transmembrane</keyword>
<dbReference type="EMBL" id="DXCN01000068">
    <property type="protein sequence ID" value="HIY95725.1"/>
    <property type="molecule type" value="Genomic_DNA"/>
</dbReference>
<dbReference type="PROSITE" id="PS00211">
    <property type="entry name" value="ABC_TRANSPORTER_1"/>
    <property type="match status" value="1"/>
</dbReference>
<feature type="region of interest" description="Disordered" evidence="9">
    <location>
        <begin position="1"/>
        <end position="58"/>
    </location>
</feature>
<dbReference type="GO" id="GO:0005524">
    <property type="term" value="F:ATP binding"/>
    <property type="evidence" value="ECO:0007669"/>
    <property type="project" value="UniProtKB-KW"/>
</dbReference>
<keyword evidence="3" id="KW-1003">Cell membrane</keyword>
<dbReference type="InterPro" id="IPR011527">
    <property type="entry name" value="ABC1_TM_dom"/>
</dbReference>
<evidence type="ECO:0000256" key="9">
    <source>
        <dbReference type="SAM" id="MobiDB-lite"/>
    </source>
</evidence>
<sequence length="640" mass="69066">MSQSPVFTPEELESARRGLESAKKLRDSQLKSEKGSRPGGPGSTGGPPRAPMPGQASAPFKQTMGKLLTYLRPVLPGMVVAIVAAVIGVILNIVAPQFLSAITDEIQKGFTGALDMGEIYRLMWISIGMLVASLLLSLVEGQIMARSTVWVSRSMRHDLDRKIDRLPLAYMDKGSTGDTLSRVTNDVDTLQQTLNNSLATTITGLVTLVGSAVMMFVTDWRMALAAIAASLLGIVASGFVLARSQKYFVAQQQLLGKLNGHIEETLSGHSMIRAYNGETAARAEFADRNTDLYRVAWKSMFFSGLMFPLMSFIGNLGYVVVCVVGAALVLNNTITFGVIVAFIVYVRLFTNPLGQLAQSATSLQSAAAAGARVFEFLEAEELADESAKSTPLPQPVRGAVDFEDVRFSYEPGKEIIHGFTASVAPGQKVAIVGPTGAGKTTLVNLLMRFYELDSGQIRIDGVPTTDLTREQVDSLFAMVLQDTWLFEGTLRENVVYGAGEVSQERLDEVMASVGLDELVAQLHDGYDTVLTDQTQLSAGQKQLVTIARAMVAQKPLLILDEATSSVDTRTELLIARALGQLAVGKTSFVIAHRLSTIRDADVIFAMRDGDIVESGSHTELLERGGFYAELYNSQFAGADE</sequence>
<feature type="domain" description="ABC transporter" evidence="11">
    <location>
        <begin position="400"/>
        <end position="633"/>
    </location>
</feature>
<feature type="transmembrane region" description="Helical" evidence="10">
    <location>
        <begin position="318"/>
        <end position="346"/>
    </location>
</feature>
<dbReference type="Gene3D" id="1.20.1560.10">
    <property type="entry name" value="ABC transporter type 1, transmembrane domain"/>
    <property type="match status" value="1"/>
</dbReference>
<dbReference type="InterPro" id="IPR027417">
    <property type="entry name" value="P-loop_NTPase"/>
</dbReference>
<keyword evidence="2" id="KW-0813">Transport</keyword>
<accession>A0A9D1ZTX8</accession>
<keyword evidence="6 13" id="KW-0067">ATP-binding</keyword>
<dbReference type="AlphaFoldDB" id="A0A9D1ZTX8"/>
<feature type="domain" description="ABC transmembrane type-1" evidence="12">
    <location>
        <begin position="79"/>
        <end position="365"/>
    </location>
</feature>
<evidence type="ECO:0000259" key="11">
    <source>
        <dbReference type="PROSITE" id="PS50893"/>
    </source>
</evidence>
<dbReference type="InterPro" id="IPR003439">
    <property type="entry name" value="ABC_transporter-like_ATP-bd"/>
</dbReference>
<reference evidence="13" key="1">
    <citation type="journal article" date="2021" name="PeerJ">
        <title>Extensive microbial diversity within the chicken gut microbiome revealed by metagenomics and culture.</title>
        <authorList>
            <person name="Gilroy R."/>
            <person name="Ravi A."/>
            <person name="Getino M."/>
            <person name="Pursley I."/>
            <person name="Horton D.L."/>
            <person name="Alikhan N.F."/>
            <person name="Baker D."/>
            <person name="Gharbi K."/>
            <person name="Hall N."/>
            <person name="Watson M."/>
            <person name="Adriaenssens E.M."/>
            <person name="Foster-Nyarko E."/>
            <person name="Jarju S."/>
            <person name="Secka A."/>
            <person name="Antonio M."/>
            <person name="Oren A."/>
            <person name="Chaudhuri R.R."/>
            <person name="La Ragione R."/>
            <person name="Hildebrand F."/>
            <person name="Pallen M.J."/>
        </authorList>
    </citation>
    <scope>NUCLEOTIDE SEQUENCE</scope>
    <source>
        <strain evidence="13">ChiHjej12B11-9195</strain>
    </source>
</reference>
<dbReference type="PROSITE" id="PS50893">
    <property type="entry name" value="ABC_TRANSPORTER_2"/>
    <property type="match status" value="1"/>
</dbReference>
<gene>
    <name evidence="13" type="ORF">H9821_08745</name>
</gene>
<comment type="subcellular location">
    <subcellularLocation>
        <location evidence="1">Cell membrane</location>
        <topology evidence="1">Multi-pass membrane protein</topology>
    </subcellularLocation>
</comment>
<dbReference type="SUPFAM" id="SSF90123">
    <property type="entry name" value="ABC transporter transmembrane region"/>
    <property type="match status" value="1"/>
</dbReference>
<evidence type="ECO:0000256" key="6">
    <source>
        <dbReference type="ARBA" id="ARBA00022840"/>
    </source>
</evidence>